<dbReference type="SUPFAM" id="SSF56784">
    <property type="entry name" value="HAD-like"/>
    <property type="match status" value="1"/>
</dbReference>
<evidence type="ECO:0000256" key="1">
    <source>
        <dbReference type="ARBA" id="ARBA00001946"/>
    </source>
</evidence>
<evidence type="ECO:0008006" key="6">
    <source>
        <dbReference type="Google" id="ProtNLM"/>
    </source>
</evidence>
<dbReference type="EMBL" id="JADYXP020000014">
    <property type="protein sequence ID" value="KAL0110580.1"/>
    <property type="molecule type" value="Genomic_DNA"/>
</dbReference>
<dbReference type="InterPro" id="IPR041492">
    <property type="entry name" value="HAD_2"/>
</dbReference>
<dbReference type="SFLD" id="SFLDS00003">
    <property type="entry name" value="Haloacid_Dehalogenase"/>
    <property type="match status" value="1"/>
</dbReference>
<gene>
    <name evidence="4" type="ORF">PUN28_013873</name>
</gene>
<dbReference type="Pfam" id="PF13419">
    <property type="entry name" value="HAD_2"/>
    <property type="match status" value="1"/>
</dbReference>
<name>A0AAW2F8S6_9HYME</name>
<dbReference type="InterPro" id="IPR051400">
    <property type="entry name" value="HAD-like_hydrolase"/>
</dbReference>
<dbReference type="InterPro" id="IPR036412">
    <property type="entry name" value="HAD-like_sf"/>
</dbReference>
<proteinExistence type="predicted"/>
<reference evidence="4 5" key="1">
    <citation type="submission" date="2023-03" db="EMBL/GenBank/DDBJ databases">
        <title>High recombination rates correlate with genetic variation in Cardiocondyla obscurior ants.</title>
        <authorList>
            <person name="Errbii M."/>
        </authorList>
    </citation>
    <scope>NUCLEOTIDE SEQUENCE [LARGE SCALE GENOMIC DNA]</scope>
    <source>
        <strain evidence="4">Alpha-2009</strain>
        <tissue evidence="4">Whole body</tissue>
    </source>
</reference>
<dbReference type="NCBIfam" id="TIGR01549">
    <property type="entry name" value="HAD-SF-IA-v1"/>
    <property type="match status" value="1"/>
</dbReference>
<dbReference type="InterPro" id="IPR006439">
    <property type="entry name" value="HAD-SF_hydro_IA"/>
</dbReference>
<comment type="caution">
    <text evidence="4">The sequence shown here is derived from an EMBL/GenBank/DDBJ whole genome shotgun (WGS) entry which is preliminary data.</text>
</comment>
<keyword evidence="5" id="KW-1185">Reference proteome</keyword>
<evidence type="ECO:0000313" key="4">
    <source>
        <dbReference type="EMBL" id="KAL0110580.1"/>
    </source>
</evidence>
<comment type="cofactor">
    <cofactor evidence="1">
        <name>Mg(2+)</name>
        <dbReference type="ChEBI" id="CHEBI:18420"/>
    </cofactor>
</comment>
<dbReference type="AlphaFoldDB" id="A0AAW2F8S6"/>
<protein>
    <recommendedName>
        <fullName evidence="6">N-acylneuraminate-9-phosphatase</fullName>
    </recommendedName>
</protein>
<evidence type="ECO:0000313" key="5">
    <source>
        <dbReference type="Proteomes" id="UP001430953"/>
    </source>
</evidence>
<evidence type="ECO:0000256" key="3">
    <source>
        <dbReference type="ARBA" id="ARBA00022842"/>
    </source>
</evidence>
<keyword evidence="2" id="KW-0378">Hydrolase</keyword>
<dbReference type="GO" id="GO:0050124">
    <property type="term" value="F:N-acylneuraminate-9-phosphatase activity"/>
    <property type="evidence" value="ECO:0007669"/>
    <property type="project" value="TreeGrafter"/>
</dbReference>
<dbReference type="SFLD" id="SFLDG01129">
    <property type="entry name" value="C1.5:_HAD__Beta-PGM__Phosphata"/>
    <property type="match status" value="1"/>
</dbReference>
<evidence type="ECO:0000256" key="2">
    <source>
        <dbReference type="ARBA" id="ARBA00022801"/>
    </source>
</evidence>
<dbReference type="PANTHER" id="PTHR46470:SF3">
    <property type="entry name" value="N-ACYLNEURAMINATE-9-PHOSPHATASE"/>
    <property type="match status" value="1"/>
</dbReference>
<dbReference type="PANTHER" id="PTHR46470">
    <property type="entry name" value="N-ACYLNEURAMINATE-9-PHOSPHATASE"/>
    <property type="match status" value="1"/>
</dbReference>
<dbReference type="GO" id="GO:0046380">
    <property type="term" value="P:N-acetylneuraminate biosynthetic process"/>
    <property type="evidence" value="ECO:0007669"/>
    <property type="project" value="TreeGrafter"/>
</dbReference>
<dbReference type="Proteomes" id="UP001430953">
    <property type="component" value="Unassembled WGS sequence"/>
</dbReference>
<organism evidence="4 5">
    <name type="scientific">Cardiocondyla obscurior</name>
    <dbReference type="NCBI Taxonomy" id="286306"/>
    <lineage>
        <taxon>Eukaryota</taxon>
        <taxon>Metazoa</taxon>
        <taxon>Ecdysozoa</taxon>
        <taxon>Arthropoda</taxon>
        <taxon>Hexapoda</taxon>
        <taxon>Insecta</taxon>
        <taxon>Pterygota</taxon>
        <taxon>Neoptera</taxon>
        <taxon>Endopterygota</taxon>
        <taxon>Hymenoptera</taxon>
        <taxon>Apocrita</taxon>
        <taxon>Aculeata</taxon>
        <taxon>Formicoidea</taxon>
        <taxon>Formicidae</taxon>
        <taxon>Myrmicinae</taxon>
        <taxon>Cardiocondyla</taxon>
    </lineage>
</organism>
<keyword evidence="3" id="KW-0460">Magnesium</keyword>
<accession>A0AAW2F8S6</accession>
<sequence>MAMEAAFRERHGSRSFASSSASPRPSAIFFDLDNTLVETRRADSQTCRKLTEELTLEYGIPEDASAKITATYLKQFRKCPDNATLTLDAWRTVLWSKALGHKYSHLAKKVYERWLYLRYYYMTLTPSTVSMLRQFRKKYLLGLITNGPSNAQREKIYKLSLEQYFDVILVSGDLPWEKPEAEIFQKACCFLNVRPEECIMVGDKLETDILGGIEAGFYGTVWIPTSDKPRLAEDDPKPDFTIRHVTELLRILERGPNAPELEDCSSNGSDGS</sequence>
<dbReference type="NCBIfam" id="TIGR02253">
    <property type="entry name" value="CTE7"/>
    <property type="match status" value="1"/>
</dbReference>
<dbReference type="Gene3D" id="3.40.50.1000">
    <property type="entry name" value="HAD superfamily/HAD-like"/>
    <property type="match status" value="1"/>
</dbReference>
<dbReference type="InterPro" id="IPR011950">
    <property type="entry name" value="HAD-SF_hydro_IA_CTE7"/>
</dbReference>
<dbReference type="InterPro" id="IPR023214">
    <property type="entry name" value="HAD_sf"/>
</dbReference>
<dbReference type="Gene3D" id="1.20.120.710">
    <property type="entry name" value="Haloacid dehalogenase hydrolase-like domain"/>
    <property type="match status" value="1"/>
</dbReference>